<dbReference type="EMBL" id="MTSL01000178">
    <property type="protein sequence ID" value="PJF17326.1"/>
    <property type="molecule type" value="Genomic_DNA"/>
</dbReference>
<evidence type="ECO:0000313" key="2">
    <source>
        <dbReference type="Proteomes" id="UP000240830"/>
    </source>
</evidence>
<evidence type="ECO:0000313" key="1">
    <source>
        <dbReference type="EMBL" id="PJF17326.1"/>
    </source>
</evidence>
<reference evidence="1 2" key="1">
    <citation type="submission" date="2016-10" db="EMBL/GenBank/DDBJ databases">
        <title>The genome of Paramicrosporidium saccamoebae is the missing link in understanding Cryptomycota and Microsporidia evolution.</title>
        <authorList>
            <person name="Quandt C.A."/>
            <person name="Beaudet D."/>
            <person name="Corsaro D."/>
            <person name="Michel R."/>
            <person name="Corradi N."/>
            <person name="James T."/>
        </authorList>
    </citation>
    <scope>NUCLEOTIDE SEQUENCE [LARGE SCALE GENOMIC DNA]</scope>
    <source>
        <strain evidence="1 2">KSL3</strain>
    </source>
</reference>
<accession>A0A2H9THW1</accession>
<proteinExistence type="predicted"/>
<protein>
    <submittedName>
        <fullName evidence="1">Uncharacterized protein</fullName>
    </submittedName>
</protein>
<dbReference type="Proteomes" id="UP000240830">
    <property type="component" value="Unassembled WGS sequence"/>
</dbReference>
<organism evidence="1 2">
    <name type="scientific">Paramicrosporidium saccamoebae</name>
    <dbReference type="NCBI Taxonomy" id="1246581"/>
    <lineage>
        <taxon>Eukaryota</taxon>
        <taxon>Fungi</taxon>
        <taxon>Fungi incertae sedis</taxon>
        <taxon>Cryptomycota</taxon>
        <taxon>Cryptomycota incertae sedis</taxon>
        <taxon>Paramicrosporidium</taxon>
    </lineage>
</organism>
<dbReference type="AlphaFoldDB" id="A0A2H9THW1"/>
<keyword evidence="2" id="KW-1185">Reference proteome</keyword>
<sequence>MFTPRSTPSHSPLLKDGSPESLFSDMNLTILRQLMNDCDVSVFGALDVDSSRLDVREKAQSLIKSILKENRASTLLFDSLTTSRHATTFMRSITAGFLRFLGQDSRPYVQILALLASETGRGELLGASVLSRLVAGQPELVQGIVYGLVRTILGAEYCPVAGATLSFVLEHPESRVLGCEMLMHALLEDAQLSERLHEFLWERLLMGDLMAEFILFRILHGSETKAICIGKTPSKLVKLTKLIRSDFATPGKYPNVYLHLCLLHTVLDNEETLGTLSQANSPKLELKGWFSPRPVAEPDLEFVLCALLDILIENLNSQRDLYQHSVVSAILTNIFVDQGPRCTEMIMEYQESKQNEAAGREFICSFLPSLNTRHALPAAKSEHKINLLKRKYYTVWESSIH</sequence>
<comment type="caution">
    <text evidence="1">The sequence shown here is derived from an EMBL/GenBank/DDBJ whole genome shotgun (WGS) entry which is preliminary data.</text>
</comment>
<gene>
    <name evidence="1" type="ORF">PSACC_02822</name>
</gene>
<name>A0A2H9THW1_9FUNG</name>